<dbReference type="SMART" id="SM00220">
    <property type="entry name" value="S_TKc"/>
    <property type="match status" value="1"/>
</dbReference>
<dbReference type="GO" id="GO:0019858">
    <property type="term" value="P:cytosine metabolic process"/>
    <property type="evidence" value="ECO:0007669"/>
    <property type="project" value="UniProtKB-ARBA"/>
</dbReference>
<dbReference type="InterPro" id="IPR002125">
    <property type="entry name" value="CMP_dCMP_dom"/>
</dbReference>
<dbReference type="Pfam" id="PF00400">
    <property type="entry name" value="WD40"/>
    <property type="match status" value="2"/>
</dbReference>
<comment type="subunit">
    <text evidence="5">Homodimer.</text>
</comment>
<evidence type="ECO:0000256" key="10">
    <source>
        <dbReference type="ARBA" id="ARBA00022679"/>
    </source>
</evidence>
<dbReference type="GO" id="GO:0016236">
    <property type="term" value="P:macroautophagy"/>
    <property type="evidence" value="ECO:0007669"/>
    <property type="project" value="InterPro"/>
</dbReference>
<dbReference type="GO" id="GO:0034272">
    <property type="term" value="C:phosphatidylinositol 3-kinase complex, class III, type II"/>
    <property type="evidence" value="ECO:0007669"/>
    <property type="project" value="TreeGrafter"/>
</dbReference>
<accession>A0A2V1AUF0</accession>
<dbReference type="InterPro" id="IPR045162">
    <property type="entry name" value="Vps15-like"/>
</dbReference>
<dbReference type="STRING" id="45357.A0A2V1AUF0"/>
<dbReference type="CDD" id="cd01285">
    <property type="entry name" value="nucleoside_deaminase"/>
    <property type="match status" value="1"/>
</dbReference>
<dbReference type="PROSITE" id="PS51747">
    <property type="entry name" value="CYT_DCMP_DEAMINASES_2"/>
    <property type="match status" value="1"/>
</dbReference>
<dbReference type="Pfam" id="PF22956">
    <property type="entry name" value="VPS15-like_hel"/>
    <property type="match status" value="1"/>
</dbReference>
<evidence type="ECO:0000256" key="12">
    <source>
        <dbReference type="ARBA" id="ARBA00022737"/>
    </source>
</evidence>
<dbReference type="GO" id="GO:0005524">
    <property type="term" value="F:ATP binding"/>
    <property type="evidence" value="ECO:0007669"/>
    <property type="project" value="InterPro"/>
</dbReference>
<dbReference type="GO" id="GO:0002100">
    <property type="term" value="P:tRNA wobble adenosine to inosine editing"/>
    <property type="evidence" value="ECO:0007669"/>
    <property type="project" value="InterPro"/>
</dbReference>
<keyword evidence="11" id="KW-0479">Metal-binding</keyword>
<keyword evidence="30" id="KW-1185">Reference proteome</keyword>
<evidence type="ECO:0000256" key="9">
    <source>
        <dbReference type="ARBA" id="ARBA00022574"/>
    </source>
</evidence>
<feature type="domain" description="CMP/dCMP-type deaminase" evidence="28">
    <location>
        <begin position="1470"/>
        <end position="1588"/>
    </location>
</feature>
<dbReference type="InterPro" id="IPR011989">
    <property type="entry name" value="ARM-like"/>
</dbReference>
<dbReference type="GO" id="GO:0034271">
    <property type="term" value="C:phosphatidylinositol 3-kinase complex, class III, type I"/>
    <property type="evidence" value="ECO:0007669"/>
    <property type="project" value="TreeGrafter"/>
</dbReference>
<evidence type="ECO:0000256" key="25">
    <source>
        <dbReference type="PROSITE-ProRule" id="PRU00103"/>
    </source>
</evidence>
<dbReference type="Pfam" id="PF00069">
    <property type="entry name" value="Pkinase"/>
    <property type="match status" value="1"/>
</dbReference>
<gene>
    <name evidence="29" type="ORF">CXQ85_000758</name>
</gene>
<evidence type="ECO:0000256" key="22">
    <source>
        <dbReference type="ARBA" id="ARBA00066550"/>
    </source>
</evidence>
<keyword evidence="10" id="KW-0808">Transferase</keyword>
<evidence type="ECO:0000256" key="21">
    <source>
        <dbReference type="ARBA" id="ARBA00060700"/>
    </source>
</evidence>
<evidence type="ECO:0000256" key="20">
    <source>
        <dbReference type="ARBA" id="ARBA00056232"/>
    </source>
</evidence>
<keyword evidence="13" id="KW-0547">Nucleotide-binding</keyword>
<dbReference type="SUPFAM" id="SSF48371">
    <property type="entry name" value="ARM repeat"/>
    <property type="match status" value="1"/>
</dbReference>
<comment type="subcellular location">
    <subcellularLocation>
        <location evidence="3">Cytoplasm</location>
    </subcellularLocation>
    <subcellularLocation>
        <location evidence="2">Nucleus</location>
    </subcellularLocation>
</comment>
<dbReference type="PROSITE" id="PS00108">
    <property type="entry name" value="PROTEIN_KINASE_ST"/>
    <property type="match status" value="1"/>
</dbReference>
<evidence type="ECO:0000256" key="2">
    <source>
        <dbReference type="ARBA" id="ARBA00004123"/>
    </source>
</evidence>
<comment type="caution">
    <text evidence="29">The sequence shown here is derived from an EMBL/GenBank/DDBJ whole genome shotgun (WGS) entry which is preliminary data.</text>
</comment>
<dbReference type="GO" id="GO:0004131">
    <property type="term" value="F:cytosine deaminase activity"/>
    <property type="evidence" value="ECO:0007669"/>
    <property type="project" value="UniProtKB-EC"/>
</dbReference>
<comment type="cofactor">
    <cofactor evidence="1">
        <name>Zn(2+)</name>
        <dbReference type="ChEBI" id="CHEBI:29105"/>
    </cofactor>
</comment>
<dbReference type="FunFam" id="3.40.140.10:FF:000016">
    <property type="entry name" value="Cytosine deaminase"/>
    <property type="match status" value="1"/>
</dbReference>
<dbReference type="InterPro" id="IPR015943">
    <property type="entry name" value="WD40/YVTN_repeat-like_dom_sf"/>
</dbReference>
<evidence type="ECO:0000256" key="13">
    <source>
        <dbReference type="ARBA" id="ARBA00022741"/>
    </source>
</evidence>
<dbReference type="RefSeq" id="XP_025342707.1">
    <property type="nucleotide sequence ID" value="XM_025484492.1"/>
</dbReference>
<evidence type="ECO:0000256" key="16">
    <source>
        <dbReference type="ARBA" id="ARBA00022833"/>
    </source>
</evidence>
<evidence type="ECO:0000256" key="17">
    <source>
        <dbReference type="ARBA" id="ARBA00022840"/>
    </source>
</evidence>
<dbReference type="SMART" id="SM00320">
    <property type="entry name" value="WD40"/>
    <property type="match status" value="4"/>
</dbReference>
<dbReference type="InterPro" id="IPR016193">
    <property type="entry name" value="Cytidine_deaminase-like"/>
</dbReference>
<dbReference type="PROSITE" id="PS50077">
    <property type="entry name" value="HEAT_REPEAT"/>
    <property type="match status" value="1"/>
</dbReference>
<dbReference type="SUPFAM" id="SSF56112">
    <property type="entry name" value="Protein kinase-like (PK-like)"/>
    <property type="match status" value="1"/>
</dbReference>
<reference evidence="29 30" key="1">
    <citation type="submission" date="2017-12" db="EMBL/GenBank/DDBJ databases">
        <title>Genome Sequence of a Multidrug-Resistant Candida haemulonii Isolate from a Patient with Chronic Leg Ulcers in Israel.</title>
        <authorList>
            <person name="Chow N.A."/>
            <person name="Gade L."/>
            <person name="Batra D."/>
            <person name="Rowe L.A."/>
            <person name="Ben-Ami R."/>
            <person name="Loparev V.N."/>
            <person name="Litvintseva A.P."/>
        </authorList>
    </citation>
    <scope>NUCLEOTIDE SEQUENCE [LARGE SCALE GENOMIC DNA]</scope>
    <source>
        <strain evidence="29 30">B11899</strain>
    </source>
</reference>
<evidence type="ECO:0000256" key="11">
    <source>
        <dbReference type="ARBA" id="ARBA00022723"/>
    </source>
</evidence>
<proteinExistence type="inferred from homology"/>
<sequence>MGVSLSLLAPQAHTVALRAYVDVLPGFVFLDVMNDSRFLKTIRAYDTTTQTLVVVKVFIKPPAVGIKLQDTAELLGKEASLLAAHPNVQPWHKIIETDSAGYMARQLVKSNLYDRLSLRPFLTSVEKSWLTFQLLNTLQLLHDHLHICHGDIKTENLLVSSSNWLVLTDFSRHIKPVYLPGDNPSEFVFYFDSSNRRTCYLAPERFFSKESPPATGESELSSTMDLFSTGCVIAELYNDGEPTFTLSDLYKYKKGELEPNITGIPDLHVRQLVKNLISIDPSNRSSAHDLLYEYRGTLFPEYFYEYLYNFMCDINNPTLYEIPENDDSVSPSDLRLEKIHDSFDEITKALSFSYNEESPPVRSTGALIRLNLKGLPKDYTIRRVKADEKGQEEGALILLNTVCSLLNTLKRPANKIKACEIILALSERISDDAKLDRSLPYLCSFIDDYLEDTSFFQATSVMNDGNNFPPHTHLSTRVPCVALVGVTNLLETCNSVNAINAQLFTEYLSPLLKSIAFLSSPHKEEVRYLRLTLAICLPYLASVSERFSLNSRQYRNSTSSFPPEDGNDGAILEQDSLKARSLTDFKDLTEALLTDSDVSVRIGLVNEILPLCEYFGADKTNDLILPHLITYLNDPSYQLRLAFLSSIIKIGPFIGALAFEQYLLPLLFQTLGDHEQFVVLKILEIFHHFLKDKLINPASEFNALSIYKEILTNCTTLLLQPNEWIRQSVVNIILVVSDNLSNADRFCFLYPIIKSYLSYDISVLNWQTLYPCVTKPLSKQVYETALIWSSNATSKSLFWKQTNFSAIHQMNGRKKLVSYSKDMGKSVYVPHSTTSSIGENNKMSDITLSSEDKQWILKLKSVGMEEKDLWKVFALKEHFLSFNRSKLHASGNSQEEYNMASKVNVPPINVFFDICYKTEPIDSNAKTIETTTSPTMKETGSIRSTNEGRGLFFSSAQKAKASSQTVAANVHGELEISHVDGSVPPKSRHHHHIHSSTRDANSIHKVFGAGASNVISATMRHSYQDANPHIKDYLQNLSFGPTLDDFPEFGSIIKSGNDASQAVPEFNLQGVLVTSINAKSDPSSHEIITIIVSSPTSEFFVTGSEDGKVKVWDTTKLEKNIMSKSASLTVDLKSPVTDVVFLPHRFVFAVATADGKIRLFRVLVARNKAKKITKYSKLHKIRGMALKHGFATTLEFASTNDKALCVAVTSDCKITALDIITSEVYFEVQNPLVHGVPSSFLFSKNGTWVLVGTSDGILCLWDLRFHILVKSWKVTIDNSTVQKSAIRKLMMVPHSGRLTEKMTSNNYFAMIGGSREADITVWEVPSFECREIYTANTENPQIKKYALQEIKSQKDVNLDDLFAEFTLDLDKPQDDSPTSLDLTQRGGVNPHEDGYFVSTTSDSRIIVWDLHDIKKSGSVFGEKSTFGKTQVSSRLSVAYEQSAPNGKTRRSNIPRYDAITGLAVFFKMAFDDALGIKIAFEEAQKSFDNGGIPIGGALIHEDGTVLGRGHNSRFQKDSATLHGEIDTLEKAGRLKGSVYKKCTMYTTLSPCDMCSGACILYGVKRVVIGENENFVGAEELLRSKGVEVVNLNDSKCKELMSRFIKERPHDWNEDIGE</sequence>
<feature type="repeat" description="HEAT" evidence="25">
    <location>
        <begin position="624"/>
        <end position="662"/>
    </location>
</feature>
<comment type="pathway">
    <text evidence="21">Pyrimidine metabolism; UMP biosynthesis via salvage pathway; uracil from cytosine: step 1/1.</text>
</comment>
<keyword evidence="12" id="KW-0677">Repeat</keyword>
<dbReference type="Gene3D" id="1.25.10.10">
    <property type="entry name" value="Leucine-rich Repeat Variant"/>
    <property type="match status" value="1"/>
</dbReference>
<keyword evidence="16" id="KW-0862">Zinc</keyword>
<dbReference type="Gene3D" id="3.40.140.10">
    <property type="entry name" value="Cytidine Deaminase, domain 2"/>
    <property type="match status" value="1"/>
</dbReference>
<dbReference type="VEuPathDB" id="FungiDB:CXQ85_000758"/>
<keyword evidence="14" id="KW-0418">Kinase</keyword>
<evidence type="ECO:0000313" key="30">
    <source>
        <dbReference type="Proteomes" id="UP000244309"/>
    </source>
</evidence>
<dbReference type="PROSITE" id="PS50082">
    <property type="entry name" value="WD_REPEATS_2"/>
    <property type="match status" value="1"/>
</dbReference>
<evidence type="ECO:0000256" key="3">
    <source>
        <dbReference type="ARBA" id="ARBA00004496"/>
    </source>
</evidence>
<dbReference type="InterPro" id="IPR000719">
    <property type="entry name" value="Prot_kinase_dom"/>
</dbReference>
<evidence type="ECO:0000256" key="6">
    <source>
        <dbReference type="ARBA" id="ARBA00012513"/>
    </source>
</evidence>
<keyword evidence="8" id="KW-0723">Serine/threonine-protein kinase</keyword>
<evidence type="ECO:0000259" key="27">
    <source>
        <dbReference type="PROSITE" id="PS50011"/>
    </source>
</evidence>
<dbReference type="SUPFAM" id="SSF53927">
    <property type="entry name" value="Cytidine deaminase-like"/>
    <property type="match status" value="1"/>
</dbReference>
<dbReference type="InterPro" id="IPR011009">
    <property type="entry name" value="Kinase-like_dom_sf"/>
</dbReference>
<dbReference type="Gene3D" id="2.130.10.10">
    <property type="entry name" value="YVTN repeat-like/Quinoprotein amine dehydrogenase"/>
    <property type="match status" value="2"/>
</dbReference>
<feature type="domain" description="Protein kinase" evidence="27">
    <location>
        <begin position="27"/>
        <end position="307"/>
    </location>
</feature>
<feature type="repeat" description="WD" evidence="26">
    <location>
        <begin position="1094"/>
        <end position="1113"/>
    </location>
</feature>
<dbReference type="InterPro" id="IPR001680">
    <property type="entry name" value="WD40_rpt"/>
</dbReference>
<dbReference type="GO" id="GO:0005634">
    <property type="term" value="C:nucleus"/>
    <property type="evidence" value="ECO:0007669"/>
    <property type="project" value="UniProtKB-SubCell"/>
</dbReference>
<evidence type="ECO:0000256" key="18">
    <source>
        <dbReference type="ARBA" id="ARBA00023242"/>
    </source>
</evidence>
<comment type="function">
    <text evidence="20">Catalyzes the hydrolytic deamination of cytosine to uracil or 5-methylcytosine to thymine. Is involved in the pyrimidine salvage pathway, which allows the cell to utilize cytosine for pyrimidine nucleotide synthesis.</text>
</comment>
<dbReference type="Proteomes" id="UP000244309">
    <property type="component" value="Unassembled WGS sequence"/>
</dbReference>
<name>A0A2V1AUF0_9ASCO</name>
<dbReference type="InterPro" id="IPR016024">
    <property type="entry name" value="ARM-type_fold"/>
</dbReference>
<dbReference type="Pfam" id="PF00383">
    <property type="entry name" value="dCMP_cyt_deam_1"/>
    <property type="match status" value="1"/>
</dbReference>
<keyword evidence="9 26" id="KW-0853">WD repeat</keyword>
<dbReference type="InterPro" id="IPR008271">
    <property type="entry name" value="Ser/Thr_kinase_AS"/>
</dbReference>
<dbReference type="InterPro" id="IPR021133">
    <property type="entry name" value="HEAT_type_2"/>
</dbReference>
<comment type="similarity">
    <text evidence="4">Belongs to the cytidine and deoxycytidylate deaminase family.</text>
</comment>
<evidence type="ECO:0000256" key="7">
    <source>
        <dbReference type="ARBA" id="ARBA00022490"/>
    </source>
</evidence>
<dbReference type="PANTHER" id="PTHR17583">
    <property type="entry name" value="PHOSPHOINOSITIDE 3-KINASE REGULATORY SUBUNIT 4"/>
    <property type="match status" value="1"/>
</dbReference>
<evidence type="ECO:0000256" key="8">
    <source>
        <dbReference type="ARBA" id="ARBA00022527"/>
    </source>
</evidence>
<evidence type="ECO:0000256" key="24">
    <source>
        <dbReference type="ARBA" id="ARBA00084039"/>
    </source>
</evidence>
<dbReference type="PANTHER" id="PTHR17583:SF0">
    <property type="entry name" value="PHOSPHOINOSITIDE 3-KINASE REGULATORY SUBUNIT 4"/>
    <property type="match status" value="1"/>
</dbReference>
<dbReference type="EC" id="3.5.4.1" evidence="22"/>
<evidence type="ECO:0000256" key="14">
    <source>
        <dbReference type="ARBA" id="ARBA00022777"/>
    </source>
</evidence>
<evidence type="ECO:0000256" key="15">
    <source>
        <dbReference type="ARBA" id="ARBA00022801"/>
    </source>
</evidence>
<dbReference type="OrthoDB" id="242910at2759"/>
<keyword evidence="7" id="KW-0963">Cytoplasm</keyword>
<keyword evidence="18" id="KW-0539">Nucleus</keyword>
<dbReference type="CDD" id="cd13980">
    <property type="entry name" value="STKc_Vps15"/>
    <property type="match status" value="1"/>
</dbReference>
<dbReference type="InterPro" id="IPR036322">
    <property type="entry name" value="WD40_repeat_dom_sf"/>
</dbReference>
<dbReference type="EC" id="2.7.11.1" evidence="6"/>
<dbReference type="GO" id="GO:0004674">
    <property type="term" value="F:protein serine/threonine kinase activity"/>
    <property type="evidence" value="ECO:0007669"/>
    <property type="project" value="UniProtKB-KW"/>
</dbReference>
<dbReference type="InterPro" id="IPR055231">
    <property type="entry name" value="2AA_helical"/>
</dbReference>
<keyword evidence="15" id="KW-0378">Hydrolase</keyword>
<keyword evidence="17" id="KW-0067">ATP-binding</keyword>
<protein>
    <recommendedName>
        <fullName evidence="23">Cytosine deaminase</fullName>
        <ecNumber evidence="6">2.7.11.1</ecNumber>
        <ecNumber evidence="22">3.5.4.1</ecNumber>
    </recommendedName>
    <alternativeName>
        <fullName evidence="24">Cytosine aminohydrolase</fullName>
    </alternativeName>
</protein>
<dbReference type="GO" id="GO:0046872">
    <property type="term" value="F:metal ion binding"/>
    <property type="evidence" value="ECO:0007669"/>
    <property type="project" value="UniProtKB-KW"/>
</dbReference>
<dbReference type="Gene3D" id="1.10.510.10">
    <property type="entry name" value="Transferase(Phosphotransferase) domain 1"/>
    <property type="match status" value="1"/>
</dbReference>
<evidence type="ECO:0000256" key="26">
    <source>
        <dbReference type="PROSITE-ProRule" id="PRU00221"/>
    </source>
</evidence>
<evidence type="ECO:0000256" key="4">
    <source>
        <dbReference type="ARBA" id="ARBA00006576"/>
    </source>
</evidence>
<dbReference type="GO" id="GO:0071561">
    <property type="term" value="C:nucleus-vacuole junction"/>
    <property type="evidence" value="ECO:0007669"/>
    <property type="project" value="TreeGrafter"/>
</dbReference>
<dbReference type="EMBL" id="PKFO01000005">
    <property type="protein sequence ID" value="PVH21767.1"/>
    <property type="molecule type" value="Genomic_DNA"/>
</dbReference>
<evidence type="ECO:0000256" key="5">
    <source>
        <dbReference type="ARBA" id="ARBA00011738"/>
    </source>
</evidence>
<evidence type="ECO:0000256" key="1">
    <source>
        <dbReference type="ARBA" id="ARBA00001947"/>
    </source>
</evidence>
<evidence type="ECO:0000259" key="28">
    <source>
        <dbReference type="PROSITE" id="PS51747"/>
    </source>
</evidence>
<organism evidence="29 30">
    <name type="scientific">Candidozyma haemuli</name>
    <dbReference type="NCBI Taxonomy" id="45357"/>
    <lineage>
        <taxon>Eukaryota</taxon>
        <taxon>Fungi</taxon>
        <taxon>Dikarya</taxon>
        <taxon>Ascomycota</taxon>
        <taxon>Saccharomycotina</taxon>
        <taxon>Pichiomycetes</taxon>
        <taxon>Metschnikowiaceae</taxon>
        <taxon>Candidozyma</taxon>
    </lineage>
</organism>
<dbReference type="GO" id="GO:0006623">
    <property type="term" value="P:protein targeting to vacuole"/>
    <property type="evidence" value="ECO:0007669"/>
    <property type="project" value="TreeGrafter"/>
</dbReference>
<dbReference type="GO" id="GO:0005770">
    <property type="term" value="C:late endosome"/>
    <property type="evidence" value="ECO:0007669"/>
    <property type="project" value="TreeGrafter"/>
</dbReference>
<dbReference type="PROSITE" id="PS50011">
    <property type="entry name" value="PROTEIN_KINASE_DOM"/>
    <property type="match status" value="1"/>
</dbReference>
<evidence type="ECO:0000313" key="29">
    <source>
        <dbReference type="EMBL" id="PVH21767.1"/>
    </source>
</evidence>
<evidence type="ECO:0000256" key="19">
    <source>
        <dbReference type="ARBA" id="ARBA00050113"/>
    </source>
</evidence>
<dbReference type="GO" id="GO:0052717">
    <property type="term" value="F:tRNA-specific adenosine-34 deaminase activity"/>
    <property type="evidence" value="ECO:0007669"/>
    <property type="project" value="UniProtKB-EC"/>
</dbReference>
<dbReference type="GeneID" id="37006090"/>
<dbReference type="GO" id="GO:0045324">
    <property type="term" value="P:late endosome to vacuole transport"/>
    <property type="evidence" value="ECO:0007669"/>
    <property type="project" value="InterPro"/>
</dbReference>
<comment type="catalytic activity">
    <reaction evidence="19">
        <text>cytosine + H2O + H(+) = uracil + NH4(+)</text>
        <dbReference type="Rhea" id="RHEA:20605"/>
        <dbReference type="ChEBI" id="CHEBI:15377"/>
        <dbReference type="ChEBI" id="CHEBI:15378"/>
        <dbReference type="ChEBI" id="CHEBI:16040"/>
        <dbReference type="ChEBI" id="CHEBI:17568"/>
        <dbReference type="ChEBI" id="CHEBI:28938"/>
        <dbReference type="EC" id="3.5.4.1"/>
    </reaction>
</comment>
<dbReference type="SUPFAM" id="SSF50978">
    <property type="entry name" value="WD40 repeat-like"/>
    <property type="match status" value="1"/>
</dbReference>
<evidence type="ECO:0000256" key="23">
    <source>
        <dbReference type="ARBA" id="ARBA00074321"/>
    </source>
</evidence>